<accession>A0AAE0K5D9</accession>
<dbReference type="Proteomes" id="UP001285441">
    <property type="component" value="Unassembled WGS sequence"/>
</dbReference>
<evidence type="ECO:0000313" key="1">
    <source>
        <dbReference type="EMBL" id="KAK3370418.1"/>
    </source>
</evidence>
<name>A0AAE0K5D9_9PEZI</name>
<gene>
    <name evidence="1" type="ORF">B0H63DRAFT_403053</name>
</gene>
<reference evidence="1" key="1">
    <citation type="journal article" date="2023" name="Mol. Phylogenet. Evol.">
        <title>Genome-scale phylogeny and comparative genomics of the fungal order Sordariales.</title>
        <authorList>
            <person name="Hensen N."/>
            <person name="Bonometti L."/>
            <person name="Westerberg I."/>
            <person name="Brannstrom I.O."/>
            <person name="Guillou S."/>
            <person name="Cros-Aarteil S."/>
            <person name="Calhoun S."/>
            <person name="Haridas S."/>
            <person name="Kuo A."/>
            <person name="Mondo S."/>
            <person name="Pangilinan J."/>
            <person name="Riley R."/>
            <person name="LaButti K."/>
            <person name="Andreopoulos B."/>
            <person name="Lipzen A."/>
            <person name="Chen C."/>
            <person name="Yan M."/>
            <person name="Daum C."/>
            <person name="Ng V."/>
            <person name="Clum A."/>
            <person name="Steindorff A."/>
            <person name="Ohm R.A."/>
            <person name="Martin F."/>
            <person name="Silar P."/>
            <person name="Natvig D.O."/>
            <person name="Lalanne C."/>
            <person name="Gautier V."/>
            <person name="Ament-Velasquez S.L."/>
            <person name="Kruys A."/>
            <person name="Hutchinson M.I."/>
            <person name="Powell A.J."/>
            <person name="Barry K."/>
            <person name="Miller A.N."/>
            <person name="Grigoriev I.V."/>
            <person name="Debuchy R."/>
            <person name="Gladieux P."/>
            <person name="Hiltunen Thoren M."/>
            <person name="Johannesson H."/>
        </authorList>
    </citation>
    <scope>NUCLEOTIDE SEQUENCE</scope>
    <source>
        <strain evidence="1">CBS 232.78</strain>
    </source>
</reference>
<dbReference type="AlphaFoldDB" id="A0AAE0K5D9"/>
<reference evidence="1" key="2">
    <citation type="submission" date="2023-06" db="EMBL/GenBank/DDBJ databases">
        <authorList>
            <consortium name="Lawrence Berkeley National Laboratory"/>
            <person name="Haridas S."/>
            <person name="Hensen N."/>
            <person name="Bonometti L."/>
            <person name="Westerberg I."/>
            <person name="Brannstrom I.O."/>
            <person name="Guillou S."/>
            <person name="Cros-Aarteil S."/>
            <person name="Calhoun S."/>
            <person name="Kuo A."/>
            <person name="Mondo S."/>
            <person name="Pangilinan J."/>
            <person name="Riley R."/>
            <person name="LaButti K."/>
            <person name="Andreopoulos B."/>
            <person name="Lipzen A."/>
            <person name="Chen C."/>
            <person name="Yanf M."/>
            <person name="Daum C."/>
            <person name="Ng V."/>
            <person name="Clum A."/>
            <person name="Steindorff A."/>
            <person name="Ohm R."/>
            <person name="Martin F."/>
            <person name="Silar P."/>
            <person name="Natvig D."/>
            <person name="Lalanne C."/>
            <person name="Gautier V."/>
            <person name="Ament-velasquez S.L."/>
            <person name="Kruys A."/>
            <person name="Hutchinson M.I."/>
            <person name="Powell A.J."/>
            <person name="Barry K."/>
            <person name="Miller A.N."/>
            <person name="Grigoriev I.V."/>
            <person name="Debuchy R."/>
            <person name="Gladieux P."/>
            <person name="Thoren M.H."/>
            <person name="Johannesson H."/>
        </authorList>
    </citation>
    <scope>NUCLEOTIDE SEQUENCE</scope>
    <source>
        <strain evidence="1">CBS 232.78</strain>
    </source>
</reference>
<keyword evidence="2" id="KW-1185">Reference proteome</keyword>
<evidence type="ECO:0000313" key="2">
    <source>
        <dbReference type="Proteomes" id="UP001285441"/>
    </source>
</evidence>
<proteinExistence type="predicted"/>
<dbReference type="EMBL" id="JAULSW010000009">
    <property type="protein sequence ID" value="KAK3370418.1"/>
    <property type="molecule type" value="Genomic_DNA"/>
</dbReference>
<comment type="caution">
    <text evidence="1">The sequence shown here is derived from an EMBL/GenBank/DDBJ whole genome shotgun (WGS) entry which is preliminary data.</text>
</comment>
<sequence>MDYEWPDFEWLADLSKWQCFTTCELSRPAKSLDFGSDGFTASLTDWHELLQLTRPDATCGLVFLRGRFPDKAGSILSRAQRRDDTGSKGTFGTRLLPPDSDFPSDVELGERKAQGWVNFRWPYTQYELLRKDPVSKVITGTGSCETISFASKGTVYQVNRLKWGYGTSLGENEEGNVATARFRVGGTVRFGCPCSNTNGTLDSDVFTVTESTRSPGPGICCMSAKYQTSLEIGLVENGVPQRVTLYATPDGSTAQPWIDLSSEHRVELSVGEAVYLISTYALRNDTEDDAATEDGSLPKDLLDYLGISRGSVHMTDRLWTALCATNYEAVEAVEFCVVGRCVEQILNITSIPVRQPPRTSPANGPEKLERMPESALIGNIMTGGFVDVQSAFYQIRLLAKIYDFIRTRKFERDFLYQYRSLDEIRGAYLVRLRDAMRSALTWLFVTDLKPGRLLLAVHSEPTEVNAQGEPVNPANAARLGKCALDREQVVSTDGSYNRGCYATMAAWYVTRLCPEAMADQRFVDEIVVPNLPVAYQVGNDRANRNKQPSAKSNVLQWLHFSCILLLCEWLGWEENYHSEDDGLDLQQAAETQERFEKHVSRLKTSQADGWSMEHEELDRVLMLAEEMGLDRLKSLKKSHSWAITRARQTRRLIRDRKRTTKFNTGPTKQWMMARSISNGPWELLCSNHEAYLRVADEANVLPARDRLLEFLLSDYSFMASWDRAEADTQMLGRWWDVEPVAMICSTLLDLKLEGKLQAAAAISPPLSSGDDPLAQSITNARAETMNSDSADNPVRTAGGRPDPAQAELVAALVQQLRLSMDESIRIQLYEMRQMLGQEGDGTGSVKAFEWVTLKPSPAYYPVRLLPKCQPLSRFYRN</sequence>
<organism evidence="1 2">
    <name type="scientific">Podospora didyma</name>
    <dbReference type="NCBI Taxonomy" id="330526"/>
    <lineage>
        <taxon>Eukaryota</taxon>
        <taxon>Fungi</taxon>
        <taxon>Dikarya</taxon>
        <taxon>Ascomycota</taxon>
        <taxon>Pezizomycotina</taxon>
        <taxon>Sordariomycetes</taxon>
        <taxon>Sordariomycetidae</taxon>
        <taxon>Sordariales</taxon>
        <taxon>Podosporaceae</taxon>
        <taxon>Podospora</taxon>
    </lineage>
</organism>
<protein>
    <submittedName>
        <fullName evidence="1">Uncharacterized protein</fullName>
    </submittedName>
</protein>